<dbReference type="KEGG" id="rml:FF011L_11760"/>
<keyword evidence="2" id="KW-1185">Reference proteome</keyword>
<reference evidence="1 2" key="1">
    <citation type="submission" date="2019-02" db="EMBL/GenBank/DDBJ databases">
        <title>Deep-cultivation of Planctomycetes and their phenomic and genomic characterization uncovers novel biology.</title>
        <authorList>
            <person name="Wiegand S."/>
            <person name="Jogler M."/>
            <person name="Boedeker C."/>
            <person name="Pinto D."/>
            <person name="Vollmers J."/>
            <person name="Rivas-Marin E."/>
            <person name="Kohn T."/>
            <person name="Peeters S.H."/>
            <person name="Heuer A."/>
            <person name="Rast P."/>
            <person name="Oberbeckmann S."/>
            <person name="Bunk B."/>
            <person name="Jeske O."/>
            <person name="Meyerdierks A."/>
            <person name="Storesund J.E."/>
            <person name="Kallscheuer N."/>
            <person name="Luecker S."/>
            <person name="Lage O.M."/>
            <person name="Pohl T."/>
            <person name="Merkel B.J."/>
            <person name="Hornburger P."/>
            <person name="Mueller R.-W."/>
            <person name="Bruemmer F."/>
            <person name="Labrenz M."/>
            <person name="Spormann A.M."/>
            <person name="Op den Camp H."/>
            <person name="Overmann J."/>
            <person name="Amann R."/>
            <person name="Jetten M.S.M."/>
            <person name="Mascher T."/>
            <person name="Medema M.H."/>
            <person name="Devos D.P."/>
            <person name="Kaster A.-K."/>
            <person name="Ovreas L."/>
            <person name="Rohde M."/>
            <person name="Galperin M.Y."/>
            <person name="Jogler C."/>
        </authorList>
    </citation>
    <scope>NUCLEOTIDE SEQUENCE [LARGE SCALE GENOMIC DNA]</scope>
    <source>
        <strain evidence="1 2">FF011L</strain>
    </source>
</reference>
<evidence type="ECO:0000313" key="1">
    <source>
        <dbReference type="EMBL" id="QDS92433.1"/>
    </source>
</evidence>
<dbReference type="PROSITE" id="PS51257">
    <property type="entry name" value="PROKAR_LIPOPROTEIN"/>
    <property type="match status" value="1"/>
</dbReference>
<sequence length="129" mass="13767">MKISGTFSVLCAVVLLFVGCTGNSDRPELGLVTGVVTVGGEPVESLLVTFVPDEGRPSSGVTDALGQYELEYIGASMGAKLGHHQVRITTLDIGEPNRPTRELVPSKFNVQTELTAEVEADDNRFDFAL</sequence>
<dbReference type="OrthoDB" id="275291at2"/>
<organism evidence="1 2">
    <name type="scientific">Roseimaritima multifibrata</name>
    <dbReference type="NCBI Taxonomy" id="1930274"/>
    <lineage>
        <taxon>Bacteria</taxon>
        <taxon>Pseudomonadati</taxon>
        <taxon>Planctomycetota</taxon>
        <taxon>Planctomycetia</taxon>
        <taxon>Pirellulales</taxon>
        <taxon>Pirellulaceae</taxon>
        <taxon>Roseimaritima</taxon>
    </lineage>
</organism>
<dbReference type="EMBL" id="CP036262">
    <property type="protein sequence ID" value="QDS92433.1"/>
    <property type="molecule type" value="Genomic_DNA"/>
</dbReference>
<evidence type="ECO:0000313" key="2">
    <source>
        <dbReference type="Proteomes" id="UP000320672"/>
    </source>
</evidence>
<protein>
    <recommendedName>
        <fullName evidence="3">Carboxypeptidase regulatory-like domain-containing protein</fullName>
    </recommendedName>
</protein>
<dbReference type="Proteomes" id="UP000320672">
    <property type="component" value="Chromosome"/>
</dbReference>
<dbReference type="AlphaFoldDB" id="A0A517MC28"/>
<gene>
    <name evidence="1" type="ORF">FF011L_11760</name>
</gene>
<accession>A0A517MC28</accession>
<name>A0A517MC28_9BACT</name>
<evidence type="ECO:0008006" key="3">
    <source>
        <dbReference type="Google" id="ProtNLM"/>
    </source>
</evidence>
<proteinExistence type="predicted"/>
<dbReference type="RefSeq" id="WP_145350687.1">
    <property type="nucleotide sequence ID" value="NZ_CP036262.1"/>
</dbReference>